<dbReference type="Pfam" id="PF20240">
    <property type="entry name" value="DUF6597"/>
    <property type="match status" value="1"/>
</dbReference>
<dbReference type="EMBL" id="JACWZY010000053">
    <property type="protein sequence ID" value="MBD2705366.1"/>
    <property type="molecule type" value="Genomic_DNA"/>
</dbReference>
<keyword evidence="6" id="KW-1185">Reference proteome</keyword>
<proteinExistence type="predicted"/>
<dbReference type="RefSeq" id="WP_190892683.1">
    <property type="nucleotide sequence ID" value="NZ_JACWZY010000053.1"/>
</dbReference>
<dbReference type="Pfam" id="PF12833">
    <property type="entry name" value="HTH_18"/>
    <property type="match status" value="1"/>
</dbReference>
<dbReference type="AlphaFoldDB" id="A0A927GA92"/>
<dbReference type="InterPro" id="IPR046532">
    <property type="entry name" value="DUF6597"/>
</dbReference>
<dbReference type="InterPro" id="IPR050204">
    <property type="entry name" value="AraC_XylS_family_regulators"/>
</dbReference>
<evidence type="ECO:0000256" key="2">
    <source>
        <dbReference type="ARBA" id="ARBA00023125"/>
    </source>
</evidence>
<feature type="domain" description="HTH araC/xylS-type" evidence="4">
    <location>
        <begin position="165"/>
        <end position="263"/>
    </location>
</feature>
<comment type="caution">
    <text evidence="5">The sequence shown here is derived from an EMBL/GenBank/DDBJ whole genome shotgun (WGS) entry which is preliminary data.</text>
</comment>
<dbReference type="InterPro" id="IPR018060">
    <property type="entry name" value="HTH_AraC"/>
</dbReference>
<evidence type="ECO:0000256" key="3">
    <source>
        <dbReference type="ARBA" id="ARBA00023163"/>
    </source>
</evidence>
<dbReference type="SUPFAM" id="SSF46689">
    <property type="entry name" value="Homeodomain-like"/>
    <property type="match status" value="1"/>
</dbReference>
<protein>
    <submittedName>
        <fullName evidence="5">AraC family transcriptional regulator</fullName>
    </submittedName>
</protein>
<evidence type="ECO:0000313" key="5">
    <source>
        <dbReference type="EMBL" id="MBD2705366.1"/>
    </source>
</evidence>
<dbReference type="GO" id="GO:0043565">
    <property type="term" value="F:sequence-specific DNA binding"/>
    <property type="evidence" value="ECO:0007669"/>
    <property type="project" value="InterPro"/>
</dbReference>
<dbReference type="InterPro" id="IPR009057">
    <property type="entry name" value="Homeodomain-like_sf"/>
</dbReference>
<organism evidence="5 6">
    <name type="scientific">Spirosoma profusum</name>
    <dbReference type="NCBI Taxonomy" id="2771354"/>
    <lineage>
        <taxon>Bacteria</taxon>
        <taxon>Pseudomonadati</taxon>
        <taxon>Bacteroidota</taxon>
        <taxon>Cytophagia</taxon>
        <taxon>Cytophagales</taxon>
        <taxon>Cytophagaceae</taxon>
        <taxon>Spirosoma</taxon>
    </lineage>
</organism>
<accession>A0A927GA92</accession>
<evidence type="ECO:0000313" key="6">
    <source>
        <dbReference type="Proteomes" id="UP000598820"/>
    </source>
</evidence>
<gene>
    <name evidence="5" type="ORF">IC229_32420</name>
</gene>
<dbReference type="Gene3D" id="1.10.10.60">
    <property type="entry name" value="Homeodomain-like"/>
    <property type="match status" value="1"/>
</dbReference>
<dbReference type="GO" id="GO:0003700">
    <property type="term" value="F:DNA-binding transcription factor activity"/>
    <property type="evidence" value="ECO:0007669"/>
    <property type="project" value="InterPro"/>
</dbReference>
<dbReference type="SMART" id="SM00342">
    <property type="entry name" value="HTH_ARAC"/>
    <property type="match status" value="1"/>
</dbReference>
<keyword evidence="3" id="KW-0804">Transcription</keyword>
<evidence type="ECO:0000256" key="1">
    <source>
        <dbReference type="ARBA" id="ARBA00023015"/>
    </source>
</evidence>
<dbReference type="PANTHER" id="PTHR46796:SF13">
    <property type="entry name" value="HTH-TYPE TRANSCRIPTIONAL ACTIVATOR RHAS"/>
    <property type="match status" value="1"/>
</dbReference>
<reference evidence="5" key="1">
    <citation type="submission" date="2020-09" db="EMBL/GenBank/DDBJ databases">
        <authorList>
            <person name="Kim M.K."/>
        </authorList>
    </citation>
    <scope>NUCLEOTIDE SEQUENCE</scope>
    <source>
        <strain evidence="5">BT702</strain>
    </source>
</reference>
<sequence>MIFNEILPSPALKPFVQNYLLVHLDYVPPDFQTKPYPTRIEQALVFFARGYIESHDPQSGIVSKITSNAFFGQQVSRLNFRTFSDPDFLMLMVIFRPGAMYRLLGFSSNELTNEFCNAELMLNAEIQSVNDQIANARTYKEVIERAEAYLLRRLRTVKIDAHPIDRIGELLFQNPTPFSLDWLADQSNLSSRQFERKFVERMGVGPKLYSRISRFHQVFMRKEMHPDLDWLTIAVQYGYSDYNHLAKDFRQFANVTPNVMISEYAHRPEIVITL</sequence>
<keyword evidence="1" id="KW-0805">Transcription regulation</keyword>
<dbReference type="PANTHER" id="PTHR46796">
    <property type="entry name" value="HTH-TYPE TRANSCRIPTIONAL ACTIVATOR RHAS-RELATED"/>
    <property type="match status" value="1"/>
</dbReference>
<keyword evidence="2" id="KW-0238">DNA-binding</keyword>
<dbReference type="Proteomes" id="UP000598820">
    <property type="component" value="Unassembled WGS sequence"/>
</dbReference>
<evidence type="ECO:0000259" key="4">
    <source>
        <dbReference type="PROSITE" id="PS01124"/>
    </source>
</evidence>
<name>A0A927GA92_9BACT</name>
<dbReference type="PROSITE" id="PS01124">
    <property type="entry name" value="HTH_ARAC_FAMILY_2"/>
    <property type="match status" value="1"/>
</dbReference>